<feature type="domain" description="Hepatitis TT virus Orf2/Gyrovirus Vp2 N-terminal" evidence="1">
    <location>
        <begin position="5"/>
        <end position="49"/>
    </location>
</feature>
<reference evidence="2 3" key="1">
    <citation type="submission" date="2018-10" db="EMBL/GenBank/DDBJ databases">
        <title>Uncovering a Universe of Circular DNA Viruses in Animal Metagenomes.</title>
        <authorList>
            <person name="Tisza M."/>
            <person name="Buck C."/>
            <person name="Pastrana D."/>
            <person name="Welch N."/>
            <person name="Peretti A."/>
        </authorList>
    </citation>
    <scope>NUCLEOTIDE SEQUENCE [LARGE SCALE GENOMIC DNA]</scope>
    <source>
        <strain evidence="2">Ctbd010</strain>
    </source>
</reference>
<name>A0A3G2YT69_9VIRU</name>
<protein>
    <submittedName>
        <fullName evidence="2">ORF2 protein</fullName>
    </submittedName>
</protein>
<accession>A0A3G2YT69</accession>
<sequence length="83" mass="8956">MQEHNRKQALWRQACSAMHKTWCNCGCWWMHVPGWGISRGGLTTPGGDITDLSFVTEDTTGGDTILGGGGDISVGEDGAGRRY</sequence>
<dbReference type="Proteomes" id="UP000289462">
    <property type="component" value="Segment"/>
</dbReference>
<proteinExistence type="predicted"/>
<dbReference type="RefSeq" id="YP_010790259.1">
    <property type="nucleotide sequence ID" value="NC_075386.1"/>
</dbReference>
<dbReference type="EMBL" id="MK012464">
    <property type="protein sequence ID" value="AYP28768.1"/>
    <property type="molecule type" value="Genomic_DNA"/>
</dbReference>
<organism evidence="2 3">
    <name type="scientific">Anelloviridae sp</name>
    <dbReference type="NCBI Taxonomy" id="2055263"/>
    <lineage>
        <taxon>Viruses</taxon>
        <taxon>Monodnaviria</taxon>
        <taxon>Shotokuvirae</taxon>
        <taxon>Commensaviricota</taxon>
        <taxon>Cardeaviricetes</taxon>
        <taxon>Sanitavirales</taxon>
        <taxon>Anelloviridae</taxon>
    </lineage>
</organism>
<dbReference type="KEGG" id="vg:80527589"/>
<evidence type="ECO:0000313" key="3">
    <source>
        <dbReference type="Proteomes" id="UP000289462"/>
    </source>
</evidence>
<dbReference type="InterPro" id="IPR004118">
    <property type="entry name" value="HEV_TT_vir_Orf2/Gyrovir_Vp2_N"/>
</dbReference>
<evidence type="ECO:0000313" key="2">
    <source>
        <dbReference type="EMBL" id="AYP28768.1"/>
    </source>
</evidence>
<dbReference type="Pfam" id="PF02957">
    <property type="entry name" value="TT_ORF2-like"/>
    <property type="match status" value="1"/>
</dbReference>
<evidence type="ECO:0000259" key="1">
    <source>
        <dbReference type="Pfam" id="PF02957"/>
    </source>
</evidence>
<dbReference type="GeneID" id="80527589"/>
<keyword evidence="3" id="KW-1185">Reference proteome</keyword>